<gene>
    <name evidence="1" type="ORF">SAMN05444164_3817</name>
</gene>
<name>A0A1H4Y9A2_9BRAD</name>
<dbReference type="AlphaFoldDB" id="A0A1H4Y9A2"/>
<accession>A0A1H4Y9A2</accession>
<evidence type="ECO:0000313" key="1">
    <source>
        <dbReference type="EMBL" id="SED13741.1"/>
    </source>
</evidence>
<dbReference type="EMBL" id="FNTH01000001">
    <property type="protein sequence ID" value="SED13741.1"/>
    <property type="molecule type" value="Genomic_DNA"/>
</dbReference>
<dbReference type="Proteomes" id="UP000198992">
    <property type="component" value="Unassembled WGS sequence"/>
</dbReference>
<proteinExistence type="predicted"/>
<protein>
    <submittedName>
        <fullName evidence="1">Uncharacterized protein</fullName>
    </submittedName>
</protein>
<organism evidence="1 2">
    <name type="scientific">Bradyrhizobium erythrophlei</name>
    <dbReference type="NCBI Taxonomy" id="1437360"/>
    <lineage>
        <taxon>Bacteria</taxon>
        <taxon>Pseudomonadati</taxon>
        <taxon>Pseudomonadota</taxon>
        <taxon>Alphaproteobacteria</taxon>
        <taxon>Hyphomicrobiales</taxon>
        <taxon>Nitrobacteraceae</taxon>
        <taxon>Bradyrhizobium</taxon>
    </lineage>
</organism>
<dbReference type="RefSeq" id="WP_143046718.1">
    <property type="nucleotide sequence ID" value="NZ_FNTH01000001.1"/>
</dbReference>
<evidence type="ECO:0000313" key="2">
    <source>
        <dbReference type="Proteomes" id="UP000198992"/>
    </source>
</evidence>
<sequence>MNFQTSAKVESSQRQLPFECVALVLQGGGALGQDLYSALHAWLHRVPGGLGVANILARSTQPLLQAIRQRGGWIDFANSGCKLRPRLRCDGSAGQGWEATRGASFLIGSAPISLSRSVLRSFS</sequence>
<reference evidence="1 2" key="1">
    <citation type="submission" date="2016-10" db="EMBL/GenBank/DDBJ databases">
        <authorList>
            <person name="de Groot N.N."/>
        </authorList>
    </citation>
    <scope>NUCLEOTIDE SEQUENCE [LARGE SCALE GENOMIC DNA]</scope>
    <source>
        <strain evidence="1 2">MT12</strain>
    </source>
</reference>